<proteinExistence type="predicted"/>
<sequence length="215" mass="25420">MEKNYWLWWKSEILTKWTNNSWRFEMENAFYSGIFSSEKDKPLTWFLKQKDKLSALHPAMSDSMFNITILRKCGGELEHDIKCRCVEPCSTEEYIKEIKYIITREGLGNTWNRTPMESKIIPKTSREDRRPEIPVLKCHKCWGTSHLANTCTKKTKVKEVQVIEAVQCAEEKEKYDQDSEISYDTPAKDYPIENITDFFEVSEVHTHLPQYNEDC</sequence>
<dbReference type="OrthoDB" id="2517660at2759"/>
<organism evidence="1 2">
    <name type="scientific">Austropuccinia psidii MF-1</name>
    <dbReference type="NCBI Taxonomy" id="1389203"/>
    <lineage>
        <taxon>Eukaryota</taxon>
        <taxon>Fungi</taxon>
        <taxon>Dikarya</taxon>
        <taxon>Basidiomycota</taxon>
        <taxon>Pucciniomycotina</taxon>
        <taxon>Pucciniomycetes</taxon>
        <taxon>Pucciniales</taxon>
        <taxon>Sphaerophragmiaceae</taxon>
        <taxon>Austropuccinia</taxon>
    </lineage>
</organism>
<comment type="caution">
    <text evidence="1">The sequence shown here is derived from an EMBL/GenBank/DDBJ whole genome shotgun (WGS) entry which is preliminary data.</text>
</comment>
<accession>A0A9Q3E8P1</accession>
<protein>
    <submittedName>
        <fullName evidence="1">Uncharacterized protein</fullName>
    </submittedName>
</protein>
<dbReference type="Proteomes" id="UP000765509">
    <property type="component" value="Unassembled WGS sequence"/>
</dbReference>
<evidence type="ECO:0000313" key="2">
    <source>
        <dbReference type="Proteomes" id="UP000765509"/>
    </source>
</evidence>
<dbReference type="AlphaFoldDB" id="A0A9Q3E8P1"/>
<name>A0A9Q3E8P1_9BASI</name>
<reference evidence="1" key="1">
    <citation type="submission" date="2021-03" db="EMBL/GenBank/DDBJ databases">
        <title>Draft genome sequence of rust myrtle Austropuccinia psidii MF-1, a brazilian biotype.</title>
        <authorList>
            <person name="Quecine M.C."/>
            <person name="Pachon D.M.R."/>
            <person name="Bonatelli M.L."/>
            <person name="Correr F.H."/>
            <person name="Franceschini L.M."/>
            <person name="Leite T.F."/>
            <person name="Margarido G.R.A."/>
            <person name="Almeida C.A."/>
            <person name="Ferrarezi J.A."/>
            <person name="Labate C.A."/>
        </authorList>
    </citation>
    <scope>NUCLEOTIDE SEQUENCE</scope>
    <source>
        <strain evidence="1">MF-1</strain>
    </source>
</reference>
<gene>
    <name evidence="1" type="ORF">O181_056554</name>
</gene>
<evidence type="ECO:0000313" key="1">
    <source>
        <dbReference type="EMBL" id="MBW0516839.1"/>
    </source>
</evidence>
<keyword evidence="2" id="KW-1185">Reference proteome</keyword>
<dbReference type="EMBL" id="AVOT02025514">
    <property type="protein sequence ID" value="MBW0516839.1"/>
    <property type="molecule type" value="Genomic_DNA"/>
</dbReference>